<protein>
    <submittedName>
        <fullName evidence="1">Uncharacterized protein</fullName>
    </submittedName>
</protein>
<dbReference type="InterPro" id="IPR052728">
    <property type="entry name" value="O2_lipid_transport_reg"/>
</dbReference>
<accession>A0A7R9ATX3</accession>
<evidence type="ECO:0000313" key="1">
    <source>
        <dbReference type="EMBL" id="CAD7260545.1"/>
    </source>
</evidence>
<name>A0A7R9ATX3_TIMSH</name>
<dbReference type="AlphaFoldDB" id="A0A7R9ATX3"/>
<reference evidence="1" key="1">
    <citation type="submission" date="2020-11" db="EMBL/GenBank/DDBJ databases">
        <authorList>
            <person name="Tran Van P."/>
        </authorList>
    </citation>
    <scope>NUCLEOTIDE SEQUENCE</scope>
</reference>
<dbReference type="PANTHER" id="PTHR11161">
    <property type="entry name" value="O-ACYLTRANSFERASE"/>
    <property type="match status" value="1"/>
</dbReference>
<proteinExistence type="predicted"/>
<gene>
    <name evidence="1" type="ORF">TSIB3V08_LOCUS4718</name>
</gene>
<organism evidence="1">
    <name type="scientific">Timema shepardi</name>
    <name type="common">Walking stick</name>
    <dbReference type="NCBI Taxonomy" id="629360"/>
    <lineage>
        <taxon>Eukaryota</taxon>
        <taxon>Metazoa</taxon>
        <taxon>Ecdysozoa</taxon>
        <taxon>Arthropoda</taxon>
        <taxon>Hexapoda</taxon>
        <taxon>Insecta</taxon>
        <taxon>Pterygota</taxon>
        <taxon>Neoptera</taxon>
        <taxon>Polyneoptera</taxon>
        <taxon>Phasmatodea</taxon>
        <taxon>Timematodea</taxon>
        <taxon>Timematoidea</taxon>
        <taxon>Timematidae</taxon>
        <taxon>Timema</taxon>
    </lineage>
</organism>
<dbReference type="PANTHER" id="PTHR11161:SF71">
    <property type="entry name" value="NOSE RESISTANT-TO-FLUOXETINE PROTEIN N-TERMINAL DOMAIN-CONTAINING PROTEIN"/>
    <property type="match status" value="1"/>
</dbReference>
<dbReference type="EMBL" id="OC001730">
    <property type="protein sequence ID" value="CAD7260545.1"/>
    <property type="molecule type" value="Genomic_DNA"/>
</dbReference>
<sequence length="350" mass="39161">MVYLSSRIGSSNHYLLHWAVCIPSGCNSHDLKEFLVDNFYGLGQELQVHVNVRDDMCHYDKKVTFDKWDIIFIKTYPQCIRPGSNRDLPIFASLIEHERSALDHAATKTAVFEDLLLAFSVSENLGKLLSHTPSDLGIDCVFGFKFYSMIMILGGHSLLFLIGGPVLNETGVYKVRGTQGPMFRCLFSSATEKIGFTHVHPKEGLSISAMPYDIVDKPLGSTFDRYSNFDLHAIGSLVYSESSALDHAATEVVRSIANEPFKNNQVFVDTFFLVSGFLLSRLLLVELDKKKRVNLFSFFALRYIRILKYLKNILLAGAMVDPMAETPLSRVPSLSKVVEVSPSTLGCSLR</sequence>